<keyword evidence="2" id="KW-0540">Nuclease</keyword>
<protein>
    <submittedName>
        <fullName evidence="7">Putative PIN and TRAM-domain containing protein</fullName>
        <ecNumber evidence="7">3.1.-.-</ecNumber>
    </submittedName>
</protein>
<keyword evidence="4" id="KW-0460">Magnesium</keyword>
<dbReference type="CDD" id="cd09877">
    <property type="entry name" value="PIN_YacL-like"/>
    <property type="match status" value="1"/>
</dbReference>
<dbReference type="RefSeq" id="WP_070369664.1">
    <property type="nucleotide sequence ID" value="NZ_CP097897.1"/>
</dbReference>
<keyword evidence="3 7" id="KW-0378">Hydrolase</keyword>
<evidence type="ECO:0000256" key="5">
    <source>
        <dbReference type="SAM" id="Phobius"/>
    </source>
</evidence>
<dbReference type="STRING" id="52694.ACWI_02970"/>
<keyword evidence="5" id="KW-0472">Membrane</keyword>
<dbReference type="InterPro" id="IPR052041">
    <property type="entry name" value="Nucleic_acid_metab_PIN/TRAM"/>
</dbReference>
<feature type="transmembrane region" description="Helical" evidence="5">
    <location>
        <begin position="115"/>
        <end position="135"/>
    </location>
</feature>
<dbReference type="EC" id="3.1.-.-" evidence="7"/>
<feature type="domain" description="TRAM" evidence="6">
    <location>
        <begin position="304"/>
        <end position="365"/>
    </location>
</feature>
<gene>
    <name evidence="7" type="ORF">ACWI_02970</name>
</gene>
<dbReference type="PROSITE" id="PS50926">
    <property type="entry name" value="TRAM"/>
    <property type="match status" value="1"/>
</dbReference>
<dbReference type="OrthoDB" id="9780734at2"/>
<evidence type="ECO:0000256" key="4">
    <source>
        <dbReference type="ARBA" id="ARBA00022842"/>
    </source>
</evidence>
<dbReference type="InterPro" id="IPR029060">
    <property type="entry name" value="PIN-like_dom_sf"/>
</dbReference>
<dbReference type="Proteomes" id="UP000176244">
    <property type="component" value="Unassembled WGS sequence"/>
</dbReference>
<evidence type="ECO:0000256" key="2">
    <source>
        <dbReference type="ARBA" id="ARBA00022722"/>
    </source>
</evidence>
<comment type="caution">
    <text evidence="7">The sequence shown here is derived from an EMBL/GenBank/DDBJ whole genome shotgun (WGS) entry which is preliminary data.</text>
</comment>
<feature type="transmembrane region" description="Helical" evidence="5">
    <location>
        <begin position="12"/>
        <end position="33"/>
    </location>
</feature>
<feature type="transmembrane region" description="Helical" evidence="5">
    <location>
        <begin position="45"/>
        <end position="65"/>
    </location>
</feature>
<dbReference type="Pfam" id="PF01850">
    <property type="entry name" value="PIN"/>
    <property type="match status" value="1"/>
</dbReference>
<dbReference type="GO" id="GO:0016787">
    <property type="term" value="F:hydrolase activity"/>
    <property type="evidence" value="ECO:0007669"/>
    <property type="project" value="UniProtKB-KW"/>
</dbReference>
<dbReference type="SMART" id="SM00670">
    <property type="entry name" value="PINc"/>
    <property type="match status" value="1"/>
</dbReference>
<organism evidence="7 8">
    <name type="scientific">Acetobacterium wieringae</name>
    <dbReference type="NCBI Taxonomy" id="52694"/>
    <lineage>
        <taxon>Bacteria</taxon>
        <taxon>Bacillati</taxon>
        <taxon>Bacillota</taxon>
        <taxon>Clostridia</taxon>
        <taxon>Eubacteriales</taxon>
        <taxon>Eubacteriaceae</taxon>
        <taxon>Acetobacterium</taxon>
    </lineage>
</organism>
<evidence type="ECO:0000313" key="8">
    <source>
        <dbReference type="Proteomes" id="UP000176244"/>
    </source>
</evidence>
<evidence type="ECO:0000259" key="6">
    <source>
        <dbReference type="PROSITE" id="PS50926"/>
    </source>
</evidence>
<keyword evidence="5" id="KW-0812">Transmembrane</keyword>
<dbReference type="AlphaFoldDB" id="A0A1F2PNY8"/>
<dbReference type="SUPFAM" id="SSF88723">
    <property type="entry name" value="PIN domain-like"/>
    <property type="match status" value="1"/>
</dbReference>
<keyword evidence="5" id="KW-1133">Transmembrane helix</keyword>
<feature type="transmembrane region" description="Helical" evidence="5">
    <location>
        <begin position="86"/>
        <end position="109"/>
    </location>
</feature>
<accession>A0A1F2PNY8</accession>
<dbReference type="GO" id="GO:0004518">
    <property type="term" value="F:nuclease activity"/>
    <property type="evidence" value="ECO:0007669"/>
    <property type="project" value="UniProtKB-KW"/>
</dbReference>
<sequence length="370" mass="40526">MIQKILRVSFGIIGILVGIALANVLITNSWILKTMQINLTPELEIIFYAAFIVLFGLIFFILFPLMLKGVKKLTKIVEASMENVRLIDIGLGIGGLVIGLVIAMLISFAFSQIPIPWIGGLLTISIYIVLGYIGFSLPIKKREDILQAFQSAKREKDANVTLGQKRPAKKKGAAIPKLLDTSVIIDGRIFDICKTGFIEGPLVIPVFVLNELQLISDSADELKRNRGRRGLDILNKIQTDLEIEVQITEEDFEDTHEVDSKLVKLGKSTKGKILTNDYNLNKVATVQGVDVLNINELANAVKPIVLPGEEMKVLLVKGGKENGQAVAYLDDGTMIVVENGKKYIGSSTAVIVTSILQTAAGRMIFAKPKK</sequence>
<dbReference type="EMBL" id="LKEU01000010">
    <property type="protein sequence ID" value="OFV72386.1"/>
    <property type="molecule type" value="Genomic_DNA"/>
</dbReference>
<evidence type="ECO:0000256" key="1">
    <source>
        <dbReference type="ARBA" id="ARBA00001946"/>
    </source>
</evidence>
<comment type="cofactor">
    <cofactor evidence="1">
        <name>Mg(2+)</name>
        <dbReference type="ChEBI" id="CHEBI:18420"/>
    </cofactor>
</comment>
<dbReference type="PANTHER" id="PTHR11603:SF147">
    <property type="entry name" value="MEMBRANE PROTEIN"/>
    <property type="match status" value="1"/>
</dbReference>
<proteinExistence type="predicted"/>
<reference evidence="7 8" key="1">
    <citation type="submission" date="2015-09" db="EMBL/GenBank/DDBJ databases">
        <title>Genome sequence of Acetobacterium wieringae DSM 1911.</title>
        <authorList>
            <person name="Poehlein A."/>
            <person name="Bengelsdorf F.R."/>
            <person name="Schiel-Bengelsdorf B."/>
            <person name="Duerre P."/>
            <person name="Daniel R."/>
        </authorList>
    </citation>
    <scope>NUCLEOTIDE SEQUENCE [LARGE SCALE GENOMIC DNA]</scope>
    <source>
        <strain evidence="7 8">DSM 1911</strain>
    </source>
</reference>
<dbReference type="PANTHER" id="PTHR11603">
    <property type="entry name" value="AAA FAMILY ATPASE"/>
    <property type="match status" value="1"/>
</dbReference>
<evidence type="ECO:0000313" key="7">
    <source>
        <dbReference type="EMBL" id="OFV72386.1"/>
    </source>
</evidence>
<dbReference type="InterPro" id="IPR002716">
    <property type="entry name" value="PIN_dom"/>
</dbReference>
<name>A0A1F2PNY8_9FIRM</name>
<dbReference type="Gene3D" id="3.40.50.1010">
    <property type="entry name" value="5'-nuclease"/>
    <property type="match status" value="1"/>
</dbReference>
<dbReference type="InterPro" id="IPR002792">
    <property type="entry name" value="TRAM_dom"/>
</dbReference>
<evidence type="ECO:0000256" key="3">
    <source>
        <dbReference type="ARBA" id="ARBA00022801"/>
    </source>
</evidence>